<keyword evidence="2" id="KW-0808">Transferase</keyword>
<dbReference type="GO" id="GO:0008757">
    <property type="term" value="F:S-adenosylmethionine-dependent methyltransferase activity"/>
    <property type="evidence" value="ECO:0007669"/>
    <property type="project" value="UniProtKB-ARBA"/>
</dbReference>
<dbReference type="EnsemblPlants" id="LPERR12G15640.1">
    <property type="protein sequence ID" value="LPERR12G15640.1"/>
    <property type="gene ID" value="LPERR12G15640"/>
</dbReference>
<dbReference type="eggNOG" id="KOG2904">
    <property type="taxonomic scope" value="Eukaryota"/>
</dbReference>
<reference evidence="6" key="2">
    <citation type="submission" date="2013-12" db="EMBL/GenBank/DDBJ databases">
        <authorList>
            <person name="Yu Y."/>
            <person name="Lee S."/>
            <person name="de Baynast K."/>
            <person name="Wissotski M."/>
            <person name="Liu L."/>
            <person name="Talag J."/>
            <person name="Goicoechea J."/>
            <person name="Angelova A."/>
            <person name="Jetty R."/>
            <person name="Kudrna D."/>
            <person name="Golser W."/>
            <person name="Rivera L."/>
            <person name="Zhang J."/>
            <person name="Wing R."/>
        </authorList>
    </citation>
    <scope>NUCLEOTIDE SEQUENCE</scope>
</reference>
<dbReference type="GO" id="GO:0008276">
    <property type="term" value="F:protein methyltransferase activity"/>
    <property type="evidence" value="ECO:0007669"/>
    <property type="project" value="InterPro"/>
</dbReference>
<reference evidence="5" key="3">
    <citation type="submission" date="2015-04" db="UniProtKB">
        <authorList>
            <consortium name="EnsemblPlants"/>
        </authorList>
    </citation>
    <scope>IDENTIFICATION</scope>
</reference>
<keyword evidence="3" id="KW-0949">S-adenosyl-L-methionine</keyword>
<dbReference type="InterPro" id="IPR029063">
    <property type="entry name" value="SAM-dependent_MTases_sf"/>
</dbReference>
<dbReference type="GO" id="GO:0032259">
    <property type="term" value="P:methylation"/>
    <property type="evidence" value="ECO:0007669"/>
    <property type="project" value="UniProtKB-KW"/>
</dbReference>
<keyword evidence="6" id="KW-1185">Reference proteome</keyword>
<sequence length="358" mass="39144">MLASAAAAAALLPRRLNPNPNPKPYLLKRLASSTTTSSSARTTPPNPQIPISGAAAATAAEVESNPTPLFLRPAEHPIPATSLAAFRRRAESLIPPTAPHLHRHLRWLLADAAGEDPALLRLPLGDLEALWIRHVRDRRPFQYVVGNEHWRDMVVAVREGVLIPRPETEAVVEMVGNVEGFEGGWWADLGTGSGAIAVAVARMMGPKGRVFATDVSEVAIEVARLNVQRYGMQDKVEIRHGSWFEPLEDLKGKLMGVISNPPYIPTEDLPGLQPEVGWHEPKLALDGGKDGLEHLLHLCEGLSSVLKPGGFFVFETNGNKQSEFLVDFISTKWDSSFCDVGAVLDFADIKRFVTGYRR</sequence>
<evidence type="ECO:0000259" key="4">
    <source>
        <dbReference type="Pfam" id="PF05175"/>
    </source>
</evidence>
<evidence type="ECO:0000256" key="2">
    <source>
        <dbReference type="ARBA" id="ARBA00022679"/>
    </source>
</evidence>
<organism evidence="5 6">
    <name type="scientific">Leersia perrieri</name>
    <dbReference type="NCBI Taxonomy" id="77586"/>
    <lineage>
        <taxon>Eukaryota</taxon>
        <taxon>Viridiplantae</taxon>
        <taxon>Streptophyta</taxon>
        <taxon>Embryophyta</taxon>
        <taxon>Tracheophyta</taxon>
        <taxon>Spermatophyta</taxon>
        <taxon>Magnoliopsida</taxon>
        <taxon>Liliopsida</taxon>
        <taxon>Poales</taxon>
        <taxon>Poaceae</taxon>
        <taxon>BOP clade</taxon>
        <taxon>Oryzoideae</taxon>
        <taxon>Oryzeae</taxon>
        <taxon>Oryzinae</taxon>
        <taxon>Leersia</taxon>
    </lineage>
</organism>
<dbReference type="PANTHER" id="PTHR47441">
    <property type="match status" value="1"/>
</dbReference>
<dbReference type="Pfam" id="PF05175">
    <property type="entry name" value="MTS"/>
    <property type="match status" value="1"/>
</dbReference>
<dbReference type="AlphaFoldDB" id="A0A0D9Y1D0"/>
<keyword evidence="1" id="KW-0489">Methyltransferase</keyword>
<dbReference type="Proteomes" id="UP000032180">
    <property type="component" value="Chromosome 12"/>
</dbReference>
<dbReference type="CDD" id="cd02440">
    <property type="entry name" value="AdoMet_MTases"/>
    <property type="match status" value="1"/>
</dbReference>
<name>A0A0D9Y1D0_9ORYZ</name>
<feature type="domain" description="Methyltransferase small" evidence="4">
    <location>
        <begin position="183"/>
        <end position="263"/>
    </location>
</feature>
<evidence type="ECO:0000313" key="6">
    <source>
        <dbReference type="Proteomes" id="UP000032180"/>
    </source>
</evidence>
<dbReference type="InterPro" id="IPR004556">
    <property type="entry name" value="HemK-like"/>
</dbReference>
<protein>
    <recommendedName>
        <fullName evidence="4">Methyltransferase small domain-containing protein</fullName>
    </recommendedName>
</protein>
<dbReference type="STRING" id="77586.A0A0D9Y1D0"/>
<dbReference type="PROSITE" id="PS00092">
    <property type="entry name" value="N6_MTASE"/>
    <property type="match status" value="1"/>
</dbReference>
<evidence type="ECO:0000256" key="1">
    <source>
        <dbReference type="ARBA" id="ARBA00022603"/>
    </source>
</evidence>
<proteinExistence type="predicted"/>
<dbReference type="InterPro" id="IPR002052">
    <property type="entry name" value="DNA_methylase_N6_adenine_CS"/>
</dbReference>
<accession>A0A0D9Y1D0</accession>
<dbReference type="Gene3D" id="3.40.50.150">
    <property type="entry name" value="Vaccinia Virus protein VP39"/>
    <property type="match status" value="1"/>
</dbReference>
<reference evidence="5 6" key="1">
    <citation type="submission" date="2012-08" db="EMBL/GenBank/DDBJ databases">
        <title>Oryza genome evolution.</title>
        <authorList>
            <person name="Wing R.A."/>
        </authorList>
    </citation>
    <scope>NUCLEOTIDE SEQUENCE</scope>
</reference>
<dbReference type="InterPro" id="IPR007848">
    <property type="entry name" value="Small_mtfrase_dom"/>
</dbReference>
<dbReference type="SUPFAM" id="SSF53335">
    <property type="entry name" value="S-adenosyl-L-methionine-dependent methyltransferases"/>
    <property type="match status" value="1"/>
</dbReference>
<dbReference type="HOGENOM" id="CLU_018398_2_0_1"/>
<evidence type="ECO:0000256" key="3">
    <source>
        <dbReference type="ARBA" id="ARBA00022691"/>
    </source>
</evidence>
<dbReference type="PANTHER" id="PTHR47441:SF3">
    <property type="entry name" value="RELEASE FACTOR GLUTAMINE METHYLTRANSFERASE"/>
    <property type="match status" value="1"/>
</dbReference>
<dbReference type="GO" id="GO:0003676">
    <property type="term" value="F:nucleic acid binding"/>
    <property type="evidence" value="ECO:0007669"/>
    <property type="project" value="InterPro"/>
</dbReference>
<dbReference type="InterPro" id="IPR052663">
    <property type="entry name" value="RF_glutamine_MTase_cyano"/>
</dbReference>
<dbReference type="NCBIfam" id="TIGR00536">
    <property type="entry name" value="hemK_fam"/>
    <property type="match status" value="1"/>
</dbReference>
<dbReference type="Gramene" id="LPERR12G15640.1">
    <property type="protein sequence ID" value="LPERR12G15640.1"/>
    <property type="gene ID" value="LPERR12G15640"/>
</dbReference>
<evidence type="ECO:0000313" key="5">
    <source>
        <dbReference type="EnsemblPlants" id="LPERR12G15640.1"/>
    </source>
</evidence>